<dbReference type="AlphaFoldDB" id="A0A6A5WT97"/>
<feature type="domain" description="Heterokaryon incompatibility" evidence="1">
    <location>
        <begin position="154"/>
        <end position="206"/>
    </location>
</feature>
<evidence type="ECO:0000259" key="1">
    <source>
        <dbReference type="Pfam" id="PF06985"/>
    </source>
</evidence>
<dbReference type="PANTHER" id="PTHR33112">
    <property type="entry name" value="DOMAIN PROTEIN, PUTATIVE-RELATED"/>
    <property type="match status" value="1"/>
</dbReference>
<evidence type="ECO:0000313" key="3">
    <source>
        <dbReference type="Proteomes" id="UP000799779"/>
    </source>
</evidence>
<dbReference type="Proteomes" id="UP000799779">
    <property type="component" value="Unassembled WGS sequence"/>
</dbReference>
<dbReference type="OrthoDB" id="5125733at2759"/>
<accession>A0A6A5WT97</accession>
<dbReference type="Pfam" id="PF06985">
    <property type="entry name" value="HET"/>
    <property type="match status" value="1"/>
</dbReference>
<sequence>MIDAAARGCGSCKIIAAVSSMYGGISQPHGNGEVKLSDAHFPRFRLGIEMPSSDTCQSGEARELFIAPGKGYSHNFQCRALTDTYCTRDTSSDACLEIARNWLSLCEATHSSCKTSHESAKPLPALLMRVIDVTPLSEDGSVRLIETGGTKSLYMCLSHCWGTAHSPVITTEATLEDRKTQIPWGLLPRTFQDAIDFVRRLGQRYI</sequence>
<protein>
    <recommendedName>
        <fullName evidence="1">Heterokaryon incompatibility domain-containing protein</fullName>
    </recommendedName>
</protein>
<dbReference type="PANTHER" id="PTHR33112:SF16">
    <property type="entry name" value="HETEROKARYON INCOMPATIBILITY DOMAIN-CONTAINING PROTEIN"/>
    <property type="match status" value="1"/>
</dbReference>
<evidence type="ECO:0000313" key="2">
    <source>
        <dbReference type="EMBL" id="KAF2000806.1"/>
    </source>
</evidence>
<keyword evidence="3" id="KW-1185">Reference proteome</keyword>
<name>A0A6A5WT97_9PLEO</name>
<organism evidence="2 3">
    <name type="scientific">Amniculicola lignicola CBS 123094</name>
    <dbReference type="NCBI Taxonomy" id="1392246"/>
    <lineage>
        <taxon>Eukaryota</taxon>
        <taxon>Fungi</taxon>
        <taxon>Dikarya</taxon>
        <taxon>Ascomycota</taxon>
        <taxon>Pezizomycotina</taxon>
        <taxon>Dothideomycetes</taxon>
        <taxon>Pleosporomycetidae</taxon>
        <taxon>Pleosporales</taxon>
        <taxon>Amniculicolaceae</taxon>
        <taxon>Amniculicola</taxon>
    </lineage>
</organism>
<dbReference type="InterPro" id="IPR010730">
    <property type="entry name" value="HET"/>
</dbReference>
<gene>
    <name evidence="2" type="ORF">P154DRAFT_188443</name>
</gene>
<reference evidence="2" key="1">
    <citation type="journal article" date="2020" name="Stud. Mycol.">
        <title>101 Dothideomycetes genomes: a test case for predicting lifestyles and emergence of pathogens.</title>
        <authorList>
            <person name="Haridas S."/>
            <person name="Albert R."/>
            <person name="Binder M."/>
            <person name="Bloem J."/>
            <person name="Labutti K."/>
            <person name="Salamov A."/>
            <person name="Andreopoulos B."/>
            <person name="Baker S."/>
            <person name="Barry K."/>
            <person name="Bills G."/>
            <person name="Bluhm B."/>
            <person name="Cannon C."/>
            <person name="Castanera R."/>
            <person name="Culley D."/>
            <person name="Daum C."/>
            <person name="Ezra D."/>
            <person name="Gonzalez J."/>
            <person name="Henrissat B."/>
            <person name="Kuo A."/>
            <person name="Liang C."/>
            <person name="Lipzen A."/>
            <person name="Lutzoni F."/>
            <person name="Magnuson J."/>
            <person name="Mondo S."/>
            <person name="Nolan M."/>
            <person name="Ohm R."/>
            <person name="Pangilinan J."/>
            <person name="Park H.-J."/>
            <person name="Ramirez L."/>
            <person name="Alfaro M."/>
            <person name="Sun H."/>
            <person name="Tritt A."/>
            <person name="Yoshinaga Y."/>
            <person name="Zwiers L.-H."/>
            <person name="Turgeon B."/>
            <person name="Goodwin S."/>
            <person name="Spatafora J."/>
            <person name="Crous P."/>
            <person name="Grigoriev I."/>
        </authorList>
    </citation>
    <scope>NUCLEOTIDE SEQUENCE</scope>
    <source>
        <strain evidence="2">CBS 123094</strain>
    </source>
</reference>
<dbReference type="EMBL" id="ML977586">
    <property type="protein sequence ID" value="KAF2000806.1"/>
    <property type="molecule type" value="Genomic_DNA"/>
</dbReference>
<proteinExistence type="predicted"/>